<dbReference type="GO" id="GO:0022857">
    <property type="term" value="F:transmembrane transporter activity"/>
    <property type="evidence" value="ECO:0007669"/>
    <property type="project" value="TreeGrafter"/>
</dbReference>
<evidence type="ECO:0000256" key="1">
    <source>
        <dbReference type="ARBA" id="ARBA00022448"/>
    </source>
</evidence>
<name>A0A524RQH6_9CHRO</name>
<sequence>MLQLVDVEKSYRLGAMSIQVLRGICLEVAKGDLLSIMGPSGSGKSTLMNIIGLLGRPTAGSYFLNGRNVRLMKDRELSACRNANIGFVFQSFQLLGHLTALENVAVPLVYRGMGRAEIRRRARTILEKVGMGERTGHKPGQLSGGQKQRVAIARALVGDPAVVLADEPTGALDEETADEVMQLLIQLNQEDGITVVIITHDPSIARQCTRQTRICDGVLREITQP</sequence>
<evidence type="ECO:0000313" key="6">
    <source>
        <dbReference type="Proteomes" id="UP000317990"/>
    </source>
</evidence>
<dbReference type="GO" id="GO:0005886">
    <property type="term" value="C:plasma membrane"/>
    <property type="evidence" value="ECO:0007669"/>
    <property type="project" value="TreeGrafter"/>
</dbReference>
<dbReference type="GO" id="GO:0098796">
    <property type="term" value="C:membrane protein complex"/>
    <property type="evidence" value="ECO:0007669"/>
    <property type="project" value="UniProtKB-ARBA"/>
</dbReference>
<dbReference type="Proteomes" id="UP000317990">
    <property type="component" value="Unassembled WGS sequence"/>
</dbReference>
<dbReference type="InterPro" id="IPR017911">
    <property type="entry name" value="MacB-like_ATP-bd"/>
</dbReference>
<dbReference type="InterPro" id="IPR003593">
    <property type="entry name" value="AAA+_ATPase"/>
</dbReference>
<dbReference type="PANTHER" id="PTHR24220">
    <property type="entry name" value="IMPORT ATP-BINDING PROTEIN"/>
    <property type="match status" value="1"/>
</dbReference>
<dbReference type="PANTHER" id="PTHR24220:SF86">
    <property type="entry name" value="ABC TRANSPORTER ABCH.1"/>
    <property type="match status" value="1"/>
</dbReference>
<organism evidence="5 6">
    <name type="scientific">Aphanocapsa feldmannii 277cV</name>
    <dbReference type="NCBI Taxonomy" id="2507553"/>
    <lineage>
        <taxon>Bacteria</taxon>
        <taxon>Bacillati</taxon>
        <taxon>Cyanobacteriota</taxon>
        <taxon>Cyanophyceae</taxon>
        <taxon>Oscillatoriophycideae</taxon>
        <taxon>Chroococcales</taxon>
        <taxon>Microcystaceae</taxon>
        <taxon>Aphanocapsa</taxon>
    </lineage>
</organism>
<dbReference type="PROSITE" id="PS00211">
    <property type="entry name" value="ABC_TRANSPORTER_1"/>
    <property type="match status" value="1"/>
</dbReference>
<dbReference type="Pfam" id="PF00005">
    <property type="entry name" value="ABC_tran"/>
    <property type="match status" value="1"/>
</dbReference>
<dbReference type="InterPro" id="IPR027417">
    <property type="entry name" value="P-loop_NTPase"/>
</dbReference>
<dbReference type="AlphaFoldDB" id="A0A524RQH6"/>
<dbReference type="Gene3D" id="3.40.50.300">
    <property type="entry name" value="P-loop containing nucleotide triphosphate hydrolases"/>
    <property type="match status" value="1"/>
</dbReference>
<evidence type="ECO:0000256" key="2">
    <source>
        <dbReference type="ARBA" id="ARBA00022741"/>
    </source>
</evidence>
<dbReference type="InterPro" id="IPR003439">
    <property type="entry name" value="ABC_transporter-like_ATP-bd"/>
</dbReference>
<dbReference type="SMART" id="SM00382">
    <property type="entry name" value="AAA"/>
    <property type="match status" value="1"/>
</dbReference>
<dbReference type="PROSITE" id="PS50893">
    <property type="entry name" value="ABC_TRANSPORTER_2"/>
    <property type="match status" value="1"/>
</dbReference>
<protein>
    <submittedName>
        <fullName evidence="5">ABC transporter ATP-binding protein</fullName>
    </submittedName>
</protein>
<dbReference type="InterPro" id="IPR017871">
    <property type="entry name" value="ABC_transporter-like_CS"/>
</dbReference>
<dbReference type="GO" id="GO:0016887">
    <property type="term" value="F:ATP hydrolysis activity"/>
    <property type="evidence" value="ECO:0007669"/>
    <property type="project" value="InterPro"/>
</dbReference>
<evidence type="ECO:0000313" key="5">
    <source>
        <dbReference type="EMBL" id="TGG94739.1"/>
    </source>
</evidence>
<evidence type="ECO:0000256" key="3">
    <source>
        <dbReference type="ARBA" id="ARBA00022840"/>
    </source>
</evidence>
<feature type="domain" description="ABC transporter" evidence="4">
    <location>
        <begin position="2"/>
        <end position="225"/>
    </location>
</feature>
<dbReference type="EMBL" id="SRMO01000030">
    <property type="protein sequence ID" value="TGG94739.1"/>
    <property type="molecule type" value="Genomic_DNA"/>
</dbReference>
<dbReference type="SUPFAM" id="SSF52540">
    <property type="entry name" value="P-loop containing nucleoside triphosphate hydrolases"/>
    <property type="match status" value="1"/>
</dbReference>
<accession>A0A524RQH6</accession>
<dbReference type="InterPro" id="IPR015854">
    <property type="entry name" value="ABC_transpr_LolD-like"/>
</dbReference>
<keyword evidence="2" id="KW-0547">Nucleotide-binding</keyword>
<reference evidence="5 6" key="1">
    <citation type="journal article" date="2019" name="mSystems">
        <title>Life at home and on the roam: Genomic adaptions reflect the dual lifestyle of an intracellular, facultative symbiont.</title>
        <authorList>
            <person name="Burgsdorf I."/>
        </authorList>
    </citation>
    <scope>NUCLEOTIDE SEQUENCE [LARGE SCALE GENOMIC DNA]</scope>
    <source>
        <strain evidence="5">277cV</strain>
    </source>
</reference>
<gene>
    <name evidence="5" type="ORF">ERJ67_01780</name>
</gene>
<keyword evidence="1" id="KW-0813">Transport</keyword>
<comment type="caution">
    <text evidence="5">The sequence shown here is derived from an EMBL/GenBank/DDBJ whole genome shotgun (WGS) entry which is preliminary data.</text>
</comment>
<evidence type="ECO:0000259" key="4">
    <source>
        <dbReference type="PROSITE" id="PS50893"/>
    </source>
</evidence>
<dbReference type="CDD" id="cd03255">
    <property type="entry name" value="ABC_MJ0796_LolCDE_FtsE"/>
    <property type="match status" value="1"/>
</dbReference>
<proteinExistence type="predicted"/>
<dbReference type="GO" id="GO:0005524">
    <property type="term" value="F:ATP binding"/>
    <property type="evidence" value="ECO:0007669"/>
    <property type="project" value="UniProtKB-KW"/>
</dbReference>
<dbReference type="FunFam" id="3.40.50.300:FF:000032">
    <property type="entry name" value="Export ABC transporter ATP-binding protein"/>
    <property type="match status" value="1"/>
</dbReference>
<keyword evidence="3 5" id="KW-0067">ATP-binding</keyword>